<dbReference type="AlphaFoldDB" id="A0A285PUV4"/>
<name>A0A285PUV4_9FIRM</name>
<protein>
    <submittedName>
        <fullName evidence="1">Uncharacterized protein</fullName>
    </submittedName>
</protein>
<gene>
    <name evidence="1" type="ORF">EHLA_2412</name>
</gene>
<dbReference type="EMBL" id="LT907978">
    <property type="protein sequence ID" value="SOB72966.1"/>
    <property type="molecule type" value="Genomic_DNA"/>
</dbReference>
<keyword evidence="2" id="KW-1185">Reference proteome</keyword>
<reference evidence="2" key="1">
    <citation type="submission" date="2017-09" db="EMBL/GenBank/DDBJ databases">
        <authorList>
            <person name="Shetty A S."/>
        </authorList>
    </citation>
    <scope>NUCLEOTIDE SEQUENCE [LARGE SCALE GENOMIC DNA]</scope>
</reference>
<dbReference type="InterPro" id="IPR023815">
    <property type="entry name" value="CRISPR-assoc_Csx19"/>
</dbReference>
<dbReference type="NCBIfam" id="TIGR03984">
    <property type="entry name" value="CRISPR-associated protein Csx19"/>
    <property type="match status" value="1"/>
</dbReference>
<organism evidence="1 2">
    <name type="scientific">Anaerobutyricum hallii</name>
    <dbReference type="NCBI Taxonomy" id="39488"/>
    <lineage>
        <taxon>Bacteria</taxon>
        <taxon>Bacillati</taxon>
        <taxon>Bacillota</taxon>
        <taxon>Clostridia</taxon>
        <taxon>Lachnospirales</taxon>
        <taxon>Lachnospiraceae</taxon>
        <taxon>Anaerobutyricum</taxon>
    </lineage>
</organism>
<evidence type="ECO:0000313" key="1">
    <source>
        <dbReference type="EMBL" id="SOB72966.1"/>
    </source>
</evidence>
<sequence>MNLDEIKIKREVRKINKGYLYAAFTDKICILKWPLSIQEEEMLEQSFQKMLECRIFNEQMEYRIIRSTIKREWKSRFIEDQTAEEDTEQYYTERQYLDIDSTRTKATEEGLQFTTTGGGRFILPITYSKKPSDIKIKIRNYIGYYEETGQAYVRDWRICGFETVGEV</sequence>
<dbReference type="Proteomes" id="UP000217549">
    <property type="component" value="Chromosome I"/>
</dbReference>
<proteinExistence type="predicted"/>
<dbReference type="KEGG" id="ehl:EHLA_2412"/>
<accession>A0A285PUV4</accession>
<dbReference type="RefSeq" id="WP_096240897.1">
    <property type="nucleotide sequence ID" value="NZ_LT907978.1"/>
</dbReference>
<evidence type="ECO:0000313" key="2">
    <source>
        <dbReference type="Proteomes" id="UP000217549"/>
    </source>
</evidence>